<dbReference type="PIRSF" id="PIRSF001365">
    <property type="entry name" value="DHDPS"/>
    <property type="match status" value="1"/>
</dbReference>
<dbReference type="Gene3D" id="3.20.20.70">
    <property type="entry name" value="Aldolase class I"/>
    <property type="match status" value="1"/>
</dbReference>
<dbReference type="Pfam" id="PF00701">
    <property type="entry name" value="DHDPS"/>
    <property type="match status" value="1"/>
</dbReference>
<accession>A0ABQ6JSW4</accession>
<reference evidence="4" key="1">
    <citation type="journal article" date="2019" name="Int. J. Syst. Evol. Microbiol.">
        <title>The Global Catalogue of Microorganisms (GCM) 10K type strain sequencing project: providing services to taxonomists for standard genome sequencing and annotation.</title>
        <authorList>
            <consortium name="The Broad Institute Genomics Platform"/>
            <consortium name="The Broad Institute Genome Sequencing Center for Infectious Disease"/>
            <person name="Wu L."/>
            <person name="Ma J."/>
        </authorList>
    </citation>
    <scope>NUCLEOTIDE SEQUENCE [LARGE SCALE GENOMIC DNA]</scope>
    <source>
        <strain evidence="4">NBRC 108755</strain>
    </source>
</reference>
<gene>
    <name evidence="3" type="ORF">GCM10025869_19210</name>
</gene>
<dbReference type="PANTHER" id="PTHR12128:SF19">
    <property type="entry name" value="5-DEHYDRO-4-DEOXYGLUCARATE DEHYDRATASE 2-RELATED"/>
    <property type="match status" value="1"/>
</dbReference>
<keyword evidence="4" id="KW-1185">Reference proteome</keyword>
<dbReference type="InterPro" id="IPR002220">
    <property type="entry name" value="DapA-like"/>
</dbReference>
<dbReference type="NCBIfam" id="NF002958">
    <property type="entry name" value="PRK03620.1"/>
    <property type="match status" value="1"/>
</dbReference>
<keyword evidence="1 2" id="KW-0456">Lyase</keyword>
<evidence type="ECO:0000256" key="1">
    <source>
        <dbReference type="ARBA" id="ARBA00023239"/>
    </source>
</evidence>
<evidence type="ECO:0000256" key="2">
    <source>
        <dbReference type="PIRNR" id="PIRNR001365"/>
    </source>
</evidence>
<evidence type="ECO:0000313" key="3">
    <source>
        <dbReference type="EMBL" id="GMA91392.1"/>
    </source>
</evidence>
<name>A0ABQ6JSW4_9MICO</name>
<evidence type="ECO:0000313" key="4">
    <source>
        <dbReference type="Proteomes" id="UP001157069"/>
    </source>
</evidence>
<organism evidence="3 4">
    <name type="scientific">Homoserinibacter gongjuensis</name>
    <dbReference type="NCBI Taxonomy" id="1162968"/>
    <lineage>
        <taxon>Bacteria</taxon>
        <taxon>Bacillati</taxon>
        <taxon>Actinomycetota</taxon>
        <taxon>Actinomycetes</taxon>
        <taxon>Micrococcales</taxon>
        <taxon>Microbacteriaceae</taxon>
        <taxon>Homoserinibacter</taxon>
    </lineage>
</organism>
<dbReference type="Proteomes" id="UP001157069">
    <property type="component" value="Unassembled WGS sequence"/>
</dbReference>
<protein>
    <submittedName>
        <fullName evidence="3">5-dehydro-4-deoxyglucarate dehydratase</fullName>
    </submittedName>
</protein>
<comment type="caution">
    <text evidence="3">The sequence shown here is derived from an EMBL/GenBank/DDBJ whole genome shotgun (WGS) entry which is preliminary data.</text>
</comment>
<dbReference type="EMBL" id="BSVA01000001">
    <property type="protein sequence ID" value="GMA91392.1"/>
    <property type="molecule type" value="Genomic_DNA"/>
</dbReference>
<dbReference type="InterPro" id="IPR013785">
    <property type="entry name" value="Aldolase_TIM"/>
</dbReference>
<comment type="similarity">
    <text evidence="2">Belongs to the DapA family.</text>
</comment>
<dbReference type="SMART" id="SM01130">
    <property type="entry name" value="DHDPS"/>
    <property type="match status" value="1"/>
</dbReference>
<dbReference type="SUPFAM" id="SSF51569">
    <property type="entry name" value="Aldolase"/>
    <property type="match status" value="1"/>
</dbReference>
<proteinExistence type="inferred from homology"/>
<sequence length="280" mass="29790">MDAVALEAHIENRLAWEPSAVVAASGAGEFHAMSQDEVAAVARIAVSAVAGRHPVLVGCGGPLGNARIVARAAQEAGAQGLLLMPPYLVEPMPGGMAAYVRAVAASSELPMIVYHRGHGTLSVDDVRELVHDPLVAGIKDGVGDLALARRFAELVRESGRELLLLNGMPTAEVHHAAYAEIGIDRYSSAVFTMAPEIAMGFHSPSEPGMRDALLREFFEPFVRLRSEAPGLAVALVKTGLRLRGEDAGVPRPPLRDAERMRHRLAELLERGTAIIRGGTR</sequence>
<dbReference type="PANTHER" id="PTHR12128">
    <property type="entry name" value="DIHYDRODIPICOLINATE SYNTHASE"/>
    <property type="match status" value="1"/>
</dbReference>